<dbReference type="Gene3D" id="4.10.1030.10">
    <property type="entry name" value="Ring Box Chain A, domain 5"/>
    <property type="match status" value="1"/>
</dbReference>
<keyword evidence="4" id="KW-0833">Ubl conjugation pathway</keyword>
<dbReference type="FunFam" id="1.10.10.10:FF:000014">
    <property type="entry name" value="Cullin 1"/>
    <property type="match status" value="1"/>
</dbReference>
<keyword evidence="10" id="KW-1185">Reference proteome</keyword>
<dbReference type="Proteomes" id="UP000243876">
    <property type="component" value="Unassembled WGS sequence"/>
</dbReference>
<dbReference type="SUPFAM" id="SSF74788">
    <property type="entry name" value="Cullin repeat-like"/>
    <property type="match status" value="1"/>
</dbReference>
<feature type="non-terminal residue" evidence="9">
    <location>
        <position position="1"/>
    </location>
</feature>
<evidence type="ECO:0000259" key="8">
    <source>
        <dbReference type="PROSITE" id="PS50069"/>
    </source>
</evidence>
<dbReference type="InterPro" id="IPR036388">
    <property type="entry name" value="WH-like_DNA-bd_sf"/>
</dbReference>
<keyword evidence="5" id="KW-0832">Ubl conjugation</keyword>
<comment type="similarity">
    <text evidence="2 6 7">Belongs to the cullin family.</text>
</comment>
<dbReference type="SMART" id="SM00182">
    <property type="entry name" value="CULLIN"/>
    <property type="match status" value="1"/>
</dbReference>
<dbReference type="PANTHER" id="PTHR11932">
    <property type="entry name" value="CULLIN"/>
    <property type="match status" value="1"/>
</dbReference>
<feature type="non-terminal residue" evidence="9">
    <location>
        <position position="840"/>
    </location>
</feature>
<dbReference type="Pfam" id="PF26557">
    <property type="entry name" value="Cullin_AB"/>
    <property type="match status" value="1"/>
</dbReference>
<evidence type="ECO:0000256" key="6">
    <source>
        <dbReference type="PROSITE-ProRule" id="PRU00330"/>
    </source>
</evidence>
<evidence type="ECO:0000313" key="9">
    <source>
        <dbReference type="EMBL" id="CEQ42520.1"/>
    </source>
</evidence>
<dbReference type="InterPro" id="IPR016158">
    <property type="entry name" value="Cullin_homology"/>
</dbReference>
<dbReference type="Gene3D" id="1.20.1310.10">
    <property type="entry name" value="Cullin Repeats"/>
    <property type="match status" value="4"/>
</dbReference>
<dbReference type="OrthoDB" id="27073at2759"/>
<organism evidence="9 10">
    <name type="scientific">Sporidiobolus salmonicolor</name>
    <name type="common">Yeast-like fungus</name>
    <name type="synonym">Sporobolomyces salmonicolor</name>
    <dbReference type="NCBI Taxonomy" id="5005"/>
    <lineage>
        <taxon>Eukaryota</taxon>
        <taxon>Fungi</taxon>
        <taxon>Dikarya</taxon>
        <taxon>Basidiomycota</taxon>
        <taxon>Pucciniomycotina</taxon>
        <taxon>Microbotryomycetes</taxon>
        <taxon>Sporidiobolales</taxon>
        <taxon>Sporidiobolaceae</taxon>
        <taxon>Sporobolomyces</taxon>
    </lineage>
</organism>
<dbReference type="FunFam" id="1.20.1310.10:FF:000007">
    <property type="entry name" value="Cullin 1"/>
    <property type="match status" value="1"/>
</dbReference>
<evidence type="ECO:0000256" key="4">
    <source>
        <dbReference type="ARBA" id="ARBA00022786"/>
    </source>
</evidence>
<dbReference type="EMBL" id="CENE01000028">
    <property type="protein sequence ID" value="CEQ42520.1"/>
    <property type="molecule type" value="Genomic_DNA"/>
</dbReference>
<dbReference type="FunFam" id="1.20.1310.10:FF:000026">
    <property type="entry name" value="Cullin 1"/>
    <property type="match status" value="1"/>
</dbReference>
<dbReference type="InterPro" id="IPR059120">
    <property type="entry name" value="Cullin-like_AB"/>
</dbReference>
<dbReference type="PROSITE" id="PS50069">
    <property type="entry name" value="CULLIN_2"/>
    <property type="match status" value="1"/>
</dbReference>
<dbReference type="SMART" id="SM00884">
    <property type="entry name" value="Cullin_Nedd8"/>
    <property type="match status" value="1"/>
</dbReference>
<evidence type="ECO:0000256" key="3">
    <source>
        <dbReference type="ARBA" id="ARBA00022499"/>
    </source>
</evidence>
<dbReference type="GO" id="GO:0006511">
    <property type="term" value="P:ubiquitin-dependent protein catabolic process"/>
    <property type="evidence" value="ECO:0007669"/>
    <property type="project" value="InterPro"/>
</dbReference>
<dbReference type="InterPro" id="IPR001373">
    <property type="entry name" value="Cullin_N"/>
</dbReference>
<dbReference type="SUPFAM" id="SSF46785">
    <property type="entry name" value="Winged helix' DNA-binding domain"/>
    <property type="match status" value="1"/>
</dbReference>
<dbReference type="InterPro" id="IPR019559">
    <property type="entry name" value="Cullin_neddylation_domain"/>
</dbReference>
<evidence type="ECO:0000256" key="5">
    <source>
        <dbReference type="ARBA" id="ARBA00022843"/>
    </source>
</evidence>
<evidence type="ECO:0000256" key="1">
    <source>
        <dbReference type="ARBA" id="ARBA00004906"/>
    </source>
</evidence>
<dbReference type="InterPro" id="IPR016159">
    <property type="entry name" value="Cullin_repeat-like_dom_sf"/>
</dbReference>
<sequence>MTRLSEGMSYKKYMDLYTVSYNYCTSSRMNSGGINETLGVGSGGRSELASASLRARMGSSTPPTPSNALEAQTAGLATPQSTRQLTNAHTPAGGANLMGADLYKHLQQYFISHLKSVRAAAEDLSDEPLLRYYTKEWDRYTTGASYVNRLFTYLNRHWVKREKDEGRKNVYGVYILALVSWKDHFYTHVQAKLKLTNAVLKLIEQQRNGETIETDLVKKVMDSFGASAFFQEQTSALLTCPLALRSFVRSPVVALGLDEADTNRQNLEVYREAFEKPFLSATETYYKAESEQFIGDNSVTEYMKKAEARLGEEENRVDLYLHASTRKGLVSKCEEVLVKNHSELMQEEFQRLLDQEQEPDLQRMYLLLSRIPSGLDPLRERFELHVKKAGLDSVERAAGSAAAAEGAKEDAQVEPKAYVDSLLQVHRKNNELVAKAFRGDQGFVASLDRACREFVNRNKACSSPNKSPELLAKYTDSLLKKSNKQTEDADMERALTDTMTIFKYIEDKDVFQKFYSKMLANRLIRESSASDDAESSMIGKLKDACGFEYTSKLQRMFQDISINKDTNAQFKEKMAQTHDASELTVDFSILVLGTSAWPLSAPNTKLNMPAELVKTKDRFEGYYMNKHSGRKLTWLWQHCRNECVLPFSISPPCFRPSLNRSLLRLRTLYTPQKYFFVTSTFQACVLLQFNSAGSDSLSYDEIATGTGMTAETLKPVLNLLVKQRVLELKEGNYELNLGFKSKKIRVPLNMPIKAEQKQESAAVMKHVDEDRKILIQATIVRIMKSRKTLKHQQLIAETIDQLKSRFQPRVPDVKKAIDQLLDKEYLERAEGTRDVYNYLA</sequence>
<keyword evidence="3" id="KW-1017">Isopeptide bond</keyword>
<dbReference type="Pfam" id="PF10557">
    <property type="entry name" value="Cullin_Nedd8"/>
    <property type="match status" value="1"/>
</dbReference>
<gene>
    <name evidence="9" type="primary">SPOSA6832_04345</name>
</gene>
<dbReference type="InterPro" id="IPR036317">
    <property type="entry name" value="Cullin_homology_sf"/>
</dbReference>
<accession>A0A0D6ESG4</accession>
<dbReference type="Gene3D" id="1.10.10.10">
    <property type="entry name" value="Winged helix-like DNA-binding domain superfamily/Winged helix DNA-binding domain"/>
    <property type="match status" value="2"/>
</dbReference>
<evidence type="ECO:0000313" key="10">
    <source>
        <dbReference type="Proteomes" id="UP000243876"/>
    </source>
</evidence>
<dbReference type="PROSITE" id="PS01256">
    <property type="entry name" value="CULLIN_1"/>
    <property type="match status" value="1"/>
</dbReference>
<feature type="domain" description="Cullin family profile" evidence="8">
    <location>
        <begin position="466"/>
        <end position="721"/>
    </location>
</feature>
<protein>
    <submittedName>
        <fullName evidence="9">SPOSA6832_04345-mRNA-1:cds</fullName>
    </submittedName>
</protein>
<comment type="pathway">
    <text evidence="1">Protein modification; protein ubiquitination.</text>
</comment>
<dbReference type="InterPro" id="IPR016157">
    <property type="entry name" value="Cullin_CS"/>
</dbReference>
<reference evidence="10" key="1">
    <citation type="submission" date="2015-02" db="EMBL/GenBank/DDBJ databases">
        <authorList>
            <person name="Gon?alves P."/>
        </authorList>
    </citation>
    <scope>NUCLEOTIDE SEQUENCE [LARGE SCALE GENOMIC DNA]</scope>
</reference>
<dbReference type="InterPro" id="IPR045093">
    <property type="entry name" value="Cullin"/>
</dbReference>
<dbReference type="InterPro" id="IPR036390">
    <property type="entry name" value="WH_DNA-bd_sf"/>
</dbReference>
<dbReference type="SUPFAM" id="SSF75632">
    <property type="entry name" value="Cullin homology domain"/>
    <property type="match status" value="1"/>
</dbReference>
<dbReference type="AlphaFoldDB" id="A0A0D6ESG4"/>
<evidence type="ECO:0000256" key="2">
    <source>
        <dbReference type="ARBA" id="ARBA00006019"/>
    </source>
</evidence>
<proteinExistence type="inferred from homology"/>
<dbReference type="Pfam" id="PF00888">
    <property type="entry name" value="Cullin"/>
    <property type="match status" value="1"/>
</dbReference>
<evidence type="ECO:0000256" key="7">
    <source>
        <dbReference type="RuleBase" id="RU003829"/>
    </source>
</evidence>
<name>A0A0D6ESG4_SPOSA</name>
<dbReference type="GO" id="GO:0031625">
    <property type="term" value="F:ubiquitin protein ligase binding"/>
    <property type="evidence" value="ECO:0007669"/>
    <property type="project" value="InterPro"/>
</dbReference>
<dbReference type="GO" id="GO:0031461">
    <property type="term" value="C:cullin-RING ubiquitin ligase complex"/>
    <property type="evidence" value="ECO:0007669"/>
    <property type="project" value="InterPro"/>
</dbReference>